<dbReference type="RefSeq" id="WP_319954240.1">
    <property type="nucleotide sequence ID" value="NZ_JAXAVX010000004.1"/>
</dbReference>
<dbReference type="SUPFAM" id="SSF52540">
    <property type="entry name" value="P-loop containing nucleoside triphosphate hydrolases"/>
    <property type="match status" value="2"/>
</dbReference>
<reference evidence="2 3" key="1">
    <citation type="submission" date="2023-11" db="EMBL/GenBank/DDBJ databases">
        <authorList>
            <person name="Xu M."/>
            <person name="Jiang T."/>
        </authorList>
    </citation>
    <scope>NUCLEOTIDE SEQUENCE [LARGE SCALE GENOMIC DNA]</scope>
    <source>
        <strain evidence="2 3">SD</strain>
    </source>
</reference>
<evidence type="ECO:0000259" key="1">
    <source>
        <dbReference type="SMART" id="SM00490"/>
    </source>
</evidence>
<keyword evidence="2" id="KW-0378">Hydrolase</keyword>
<keyword evidence="2" id="KW-0547">Nucleotide-binding</keyword>
<dbReference type="Pfam" id="PF00271">
    <property type="entry name" value="Helicase_C"/>
    <property type="match status" value="1"/>
</dbReference>
<dbReference type="EMBL" id="JAXAVX010000004">
    <property type="protein sequence ID" value="MDX8152085.1"/>
    <property type="molecule type" value="Genomic_DNA"/>
</dbReference>
<organism evidence="2 3">
    <name type="scientific">Patulibacter brassicae</name>
    <dbReference type="NCBI Taxonomy" id="1705717"/>
    <lineage>
        <taxon>Bacteria</taxon>
        <taxon>Bacillati</taxon>
        <taxon>Actinomycetota</taxon>
        <taxon>Thermoleophilia</taxon>
        <taxon>Solirubrobacterales</taxon>
        <taxon>Patulibacteraceae</taxon>
        <taxon>Patulibacter</taxon>
    </lineage>
</organism>
<sequence length="1027" mass="113539">MLVGPSDGQLEEVLGMPNKRYLMGILFPVGTSTAEVLAEEQEDVTGASEGDLTAEDPVALAGQWLPSSMGLSLFVDGEADEVSVDVWGARYDLEATKPRRRYVRRPLADEETPDVCPLSPEKSSYDVLGGAAKLRVRRRDLPGGTLLTCSLVNNEVMEEDAEPEPEHCLYQVGLRVRAGAGRVLEYPSVQLLSRDEEEQELRLMYRASRTFAIGHGCAVTWKGADEDRKDVVTSRLLPRHEVRGVTQSAPPGLDRSVLRVARLADHAVPWPELRSELEAFVNAYGTWAKGERDRDDIPGELEPARERIVGRIGVALDRMRAGLEALDDEIVRRSFRLANEAMALQRLRQGKDFGGTRRRRDEDVDMTDDISSSEFFWHPFQLAFQLLTLPSLADPSDAHREDVDLIWFPTGGGKTEAYLAVAVTEIFLRRLRAGARGGGTAILTRYTLRLLTAQQFERAAATICACDVLRRRHPALGDEPISIGLWVGDEATPNKCSKAVEIFSGIRQDDRPVNPFQLEQCPYCGTQIIPETLSEDDDDYGIVPTLDDFRIHCPTSSCPFYERLPIQVVDEVLYRRPPTLLLGTVDKFAQLAWNAAGLAFFGGDEHDAPSLIIQDELHLLSGPLGTTVGVYEAAIEALCARHGVPPKIVASTATIRRSQDQVRELFGGRQVRLFPPSGVDSTNSFFARRDEKSPGRLYAGVMAQSHTLSTAMVHLAAALLQGVAETEMSDAERDAYWTLVVYHNSLRELGRTVTLARDDVPARLKGIGADGKSRELGDDDVVELTSNVGGKNLTSILERMKRPVTSDDVISVLACTNMLSVGVDVGRLGLMVVNGQPKTTSEYIQATSRVGRGEVPGLVFSLFTATKPRDRSHYESFEPYHAAFYRRVEPTSVTPWSPPSRDRALHAAFVILVRAFADLLKDEDAHAFDPASTAVDEARQVLLDKIGAADPEELASADQSIGRLIERWVELKQEAEDRDKRLRFRPGGKAVRSLLRNFGERGDGWETLQSMRNVDRQVLVKVQGEDA</sequence>
<feature type="domain" description="Helicase C-terminal" evidence="1">
    <location>
        <begin position="758"/>
        <end position="854"/>
    </location>
</feature>
<proteinExistence type="predicted"/>
<comment type="caution">
    <text evidence="2">The sequence shown here is derived from an EMBL/GenBank/DDBJ whole genome shotgun (WGS) entry which is preliminary data.</text>
</comment>
<dbReference type="GO" id="GO:0004386">
    <property type="term" value="F:helicase activity"/>
    <property type="evidence" value="ECO:0007669"/>
    <property type="project" value="UniProtKB-KW"/>
</dbReference>
<keyword evidence="2" id="KW-0067">ATP-binding</keyword>
<dbReference type="PANTHER" id="PTHR47957">
    <property type="entry name" value="ATP-DEPENDENT HELICASE HRQ1"/>
    <property type="match status" value="1"/>
</dbReference>
<dbReference type="PANTHER" id="PTHR47957:SF3">
    <property type="entry name" value="ATP-DEPENDENT HELICASE HRQ1"/>
    <property type="match status" value="1"/>
</dbReference>
<dbReference type="Gene3D" id="3.40.50.300">
    <property type="entry name" value="P-loop containing nucleotide triphosphate hydrolases"/>
    <property type="match status" value="2"/>
</dbReference>
<accession>A0ABU4VKT1</accession>
<gene>
    <name evidence="2" type="ORF">SK069_10805</name>
</gene>
<protein>
    <submittedName>
        <fullName evidence="2">Helicase-related protein</fullName>
    </submittedName>
</protein>
<evidence type="ECO:0000313" key="3">
    <source>
        <dbReference type="Proteomes" id="UP001277761"/>
    </source>
</evidence>
<dbReference type="InterPro" id="IPR001650">
    <property type="entry name" value="Helicase_C-like"/>
</dbReference>
<dbReference type="CDD" id="cd18785">
    <property type="entry name" value="SF2_C"/>
    <property type="match status" value="1"/>
</dbReference>
<dbReference type="Proteomes" id="UP001277761">
    <property type="component" value="Unassembled WGS sequence"/>
</dbReference>
<name>A0ABU4VKT1_9ACTN</name>
<dbReference type="SMART" id="SM00490">
    <property type="entry name" value="HELICc"/>
    <property type="match status" value="1"/>
</dbReference>
<evidence type="ECO:0000313" key="2">
    <source>
        <dbReference type="EMBL" id="MDX8152085.1"/>
    </source>
</evidence>
<keyword evidence="2" id="KW-0347">Helicase</keyword>
<keyword evidence="3" id="KW-1185">Reference proteome</keyword>
<dbReference type="InterPro" id="IPR027417">
    <property type="entry name" value="P-loop_NTPase"/>
</dbReference>